<accession>A0A085ZDG7</accession>
<feature type="region of interest" description="Disordered" evidence="1">
    <location>
        <begin position="55"/>
        <end position="78"/>
    </location>
</feature>
<protein>
    <submittedName>
        <fullName evidence="2">Uncharacterized protein</fullName>
    </submittedName>
</protein>
<name>A0A085ZDG7_9FLAO</name>
<reference evidence="2 3" key="1">
    <citation type="submission" date="2014-07" db="EMBL/GenBank/DDBJ databases">
        <title>Genome of Flavobacterium reichenbachii LMG 25512.</title>
        <authorList>
            <person name="Stropko S.J."/>
            <person name="Pipes S.E."/>
            <person name="Newman J.D."/>
        </authorList>
    </citation>
    <scope>NUCLEOTIDE SEQUENCE [LARGE SCALE GENOMIC DNA]</scope>
    <source>
        <strain evidence="2 3">LMG 25512</strain>
    </source>
</reference>
<organism evidence="2 3">
    <name type="scientific">Flavobacterium reichenbachii</name>
    <dbReference type="NCBI Taxonomy" id="362418"/>
    <lineage>
        <taxon>Bacteria</taxon>
        <taxon>Pseudomonadati</taxon>
        <taxon>Bacteroidota</taxon>
        <taxon>Flavobacteriia</taxon>
        <taxon>Flavobacteriales</taxon>
        <taxon>Flavobacteriaceae</taxon>
        <taxon>Flavobacterium</taxon>
    </lineage>
</organism>
<gene>
    <name evidence="2" type="ORF">IW19_24645</name>
</gene>
<dbReference type="AlphaFoldDB" id="A0A085ZDG7"/>
<dbReference type="Proteomes" id="UP000028715">
    <property type="component" value="Unassembled WGS sequence"/>
</dbReference>
<evidence type="ECO:0000313" key="2">
    <source>
        <dbReference type="EMBL" id="KFF02481.1"/>
    </source>
</evidence>
<feature type="compositionally biased region" description="Basic and acidic residues" evidence="1">
    <location>
        <begin position="55"/>
        <end position="66"/>
    </location>
</feature>
<proteinExistence type="predicted"/>
<sequence length="102" mass="11119">MVDSLVFWACPSGSGYPLQVLALPSSGCGLYTSIPHANGFTRTFWFPFFNTQSCHSEERDPSDSEQAKQISASSSPTIGDYYYGVICGDSSFLGMTKNTQKI</sequence>
<dbReference type="EMBL" id="JPRL01000005">
    <property type="protein sequence ID" value="KFF02481.1"/>
    <property type="molecule type" value="Genomic_DNA"/>
</dbReference>
<comment type="caution">
    <text evidence="2">The sequence shown here is derived from an EMBL/GenBank/DDBJ whole genome shotgun (WGS) entry which is preliminary data.</text>
</comment>
<evidence type="ECO:0000256" key="1">
    <source>
        <dbReference type="SAM" id="MobiDB-lite"/>
    </source>
</evidence>
<evidence type="ECO:0000313" key="3">
    <source>
        <dbReference type="Proteomes" id="UP000028715"/>
    </source>
</evidence>
<feature type="compositionally biased region" description="Polar residues" evidence="1">
    <location>
        <begin position="67"/>
        <end position="77"/>
    </location>
</feature>
<keyword evidence="3" id="KW-1185">Reference proteome</keyword>